<dbReference type="RefSeq" id="WP_134084763.1">
    <property type="nucleotide sequence ID" value="NZ_SOQX01000007.1"/>
</dbReference>
<organism evidence="1 2">
    <name type="scientific">Thiohalophilus thiocyanatoxydans</name>
    <dbReference type="NCBI Taxonomy" id="381308"/>
    <lineage>
        <taxon>Bacteria</taxon>
        <taxon>Pseudomonadati</taxon>
        <taxon>Pseudomonadota</taxon>
        <taxon>Gammaproteobacteria</taxon>
        <taxon>Thiohalomonadales</taxon>
        <taxon>Thiohalophilaceae</taxon>
        <taxon>Thiohalophilus</taxon>
    </lineage>
</organism>
<keyword evidence="2" id="KW-1185">Reference proteome</keyword>
<keyword evidence="1" id="KW-0808">Transferase</keyword>
<dbReference type="SUPFAM" id="SSF52540">
    <property type="entry name" value="P-loop containing nucleoside triphosphate hydrolases"/>
    <property type="match status" value="1"/>
</dbReference>
<dbReference type="InterPro" id="IPR027417">
    <property type="entry name" value="P-loop_NTPase"/>
</dbReference>
<dbReference type="OrthoDB" id="5724543at2"/>
<accession>A0A4R8IG95</accession>
<sequence>MLISESIQDFQLCQIQDKKCILKTALHPNQKNGRFRKVKRIHVVGVASRTGTTLMAELLHTCFKVDGYAEHELSIFRRPRPRVDLVVTKSPIEAVESIKVLHHDPDLWVICMLRDPRDVVVSRHGSRPELYWTNLRLWKQAVDAAYAESQRNSRYILIRYEDMVTTPDKVQQDIEQRLPFLVRKTPFSRFHEIAKPSSGSLKAMRGVRPISNKSVGSWKDHKPRLVAQLELHGDIQDYLVKLGYESDDSWKKELEGVIADNQESFKPEFDDASLIQRMQKRWKLFSRLLRYRLGITRKASIITK</sequence>
<evidence type="ECO:0000313" key="1">
    <source>
        <dbReference type="EMBL" id="TDX99580.1"/>
    </source>
</evidence>
<dbReference type="Gene3D" id="3.40.50.300">
    <property type="entry name" value="P-loop containing nucleotide triphosphate hydrolases"/>
    <property type="match status" value="1"/>
</dbReference>
<name>A0A4R8IG95_9GAMM</name>
<dbReference type="Proteomes" id="UP000294914">
    <property type="component" value="Unassembled WGS sequence"/>
</dbReference>
<dbReference type="AlphaFoldDB" id="A0A4R8IG95"/>
<comment type="caution">
    <text evidence="1">The sequence shown here is derived from an EMBL/GenBank/DDBJ whole genome shotgun (WGS) entry which is preliminary data.</text>
</comment>
<gene>
    <name evidence="1" type="ORF">EDC23_2364</name>
</gene>
<protein>
    <submittedName>
        <fullName evidence="1">Sulfotransferase family protein</fullName>
    </submittedName>
</protein>
<dbReference type="EMBL" id="SOQX01000007">
    <property type="protein sequence ID" value="TDX99580.1"/>
    <property type="molecule type" value="Genomic_DNA"/>
</dbReference>
<evidence type="ECO:0000313" key="2">
    <source>
        <dbReference type="Proteomes" id="UP000294914"/>
    </source>
</evidence>
<dbReference type="Pfam" id="PF13469">
    <property type="entry name" value="Sulfotransfer_3"/>
    <property type="match status" value="1"/>
</dbReference>
<dbReference type="GO" id="GO:0016740">
    <property type="term" value="F:transferase activity"/>
    <property type="evidence" value="ECO:0007669"/>
    <property type="project" value="UniProtKB-KW"/>
</dbReference>
<reference evidence="1 2" key="1">
    <citation type="submission" date="2019-03" db="EMBL/GenBank/DDBJ databases">
        <title>Genomic Encyclopedia of Type Strains, Phase IV (KMG-IV): sequencing the most valuable type-strain genomes for metagenomic binning, comparative biology and taxonomic classification.</title>
        <authorList>
            <person name="Goeker M."/>
        </authorList>
    </citation>
    <scope>NUCLEOTIDE SEQUENCE [LARGE SCALE GENOMIC DNA]</scope>
    <source>
        <strain evidence="1 2">DSM 16326</strain>
    </source>
</reference>
<proteinExistence type="predicted"/>